<dbReference type="PANTHER" id="PTHR11946">
    <property type="entry name" value="VALYL-TRNA SYNTHETASES"/>
    <property type="match status" value="1"/>
</dbReference>
<dbReference type="SUPFAM" id="SSF47323">
    <property type="entry name" value="Anticodon-binding domain of a subclass of class I aminoacyl-tRNA synthetases"/>
    <property type="match status" value="1"/>
</dbReference>
<comment type="caution">
    <text evidence="16">The sequence shown here is derived from an EMBL/GenBank/DDBJ whole genome shotgun (WGS) entry which is preliminary data.</text>
</comment>
<comment type="catalytic activity">
    <reaction evidence="10">
        <text>tRNA(Val) + L-valine + ATP = L-valyl-tRNA(Val) + AMP + diphosphate</text>
        <dbReference type="Rhea" id="RHEA:10704"/>
        <dbReference type="Rhea" id="RHEA-COMP:9672"/>
        <dbReference type="Rhea" id="RHEA-COMP:9708"/>
        <dbReference type="ChEBI" id="CHEBI:30616"/>
        <dbReference type="ChEBI" id="CHEBI:33019"/>
        <dbReference type="ChEBI" id="CHEBI:57762"/>
        <dbReference type="ChEBI" id="CHEBI:78442"/>
        <dbReference type="ChEBI" id="CHEBI:78537"/>
        <dbReference type="ChEBI" id="CHEBI:456215"/>
        <dbReference type="EC" id="6.1.1.9"/>
    </reaction>
</comment>
<evidence type="ECO:0000256" key="13">
    <source>
        <dbReference type="SAM" id="MobiDB-lite"/>
    </source>
</evidence>
<evidence type="ECO:0000256" key="4">
    <source>
        <dbReference type="ARBA" id="ARBA00022490"/>
    </source>
</evidence>
<dbReference type="SUPFAM" id="SSF52374">
    <property type="entry name" value="Nucleotidylyl transferase"/>
    <property type="match status" value="1"/>
</dbReference>
<dbReference type="InterPro" id="IPR033705">
    <property type="entry name" value="Anticodon_Ia_Val"/>
</dbReference>
<dbReference type="InterPro" id="IPR013155">
    <property type="entry name" value="M/V/L/I-tRNA-synth_anticd-bd"/>
</dbReference>
<dbReference type="InterPro" id="IPR001412">
    <property type="entry name" value="aa-tRNA-synth_I_CS"/>
</dbReference>
<evidence type="ECO:0000259" key="14">
    <source>
        <dbReference type="Pfam" id="PF00133"/>
    </source>
</evidence>
<evidence type="ECO:0000256" key="6">
    <source>
        <dbReference type="ARBA" id="ARBA00022741"/>
    </source>
</evidence>
<keyword evidence="4" id="KW-0963">Cytoplasm</keyword>
<comment type="subunit">
    <text evidence="2">Monomer.</text>
</comment>
<dbReference type="InterPro" id="IPR014729">
    <property type="entry name" value="Rossmann-like_a/b/a_fold"/>
</dbReference>
<dbReference type="PANTHER" id="PTHR11946:SF93">
    <property type="entry name" value="VALINE--TRNA LIGASE, CHLOROPLASTIC_MITOCHONDRIAL 2"/>
    <property type="match status" value="1"/>
</dbReference>
<comment type="subcellular location">
    <subcellularLocation>
        <location evidence="1">Cytoplasm</location>
    </subcellularLocation>
</comment>
<keyword evidence="5 12" id="KW-0436">Ligase</keyword>
<dbReference type="Gene3D" id="1.10.730.10">
    <property type="entry name" value="Isoleucyl-tRNA Synthetase, Domain 1"/>
    <property type="match status" value="1"/>
</dbReference>
<dbReference type="CDD" id="cd07962">
    <property type="entry name" value="Anticodon_Ia_Val"/>
    <property type="match status" value="1"/>
</dbReference>
<sequence length="758" mass="85932">MSKMTTEINKSGDQTPTTDDIPAQFLKPYDSNQTEKRIYEFWEKSGFFNPDVCVKKGFCESDSEAFSMVLPPPNVTGILHMGHALAVTLEDIMVRFARMSGKKTLWIPGTDHAAIATQSKVEKEIYKKEGKNRYEIGREELLKRIEAFAAESKTTIVSQLKSLGASLDWNREAFTLDEKRGKAVRCAFKELYDAGLIYRGYRIVNWDPKGQTTISDDEIVYEERAAKLYTFKYSKDFPVPISTTRPETKLGDTGVAVHPTDARYAKFVGKEYEAEFAGSKLKIKIFADESVDPAFGTGAVGVTPAHSHIDADMALRHGLPSKVVIDERARITEGMDGVKGEKTIVAREKIIGWLEQNGLLIRTEDIKQNIATAERTGGVIEPLPKLQWFVSVNKKFKIRKSKISGVNSGDMVTLKEIMAQAVKSGNIKIIPDHFSKTYFHWIENLRDWCISRQIWYGHQIPVWYSTLAAEGDLNAEQEMYIGIEKPKGEEWEQDPDTLDTWFSASLWTFSTLGWPDTTEDLKVFHPTSVLETGYEILFFWVARMILMSGFFLGEIPFQTVYLHGTVRDKQRQKMSKSLGNGIDPVEMSAKYGADAVRMSLAVGNTPGTDTRISEEKIRGYKHFCNKIWNIGRFVISNTKKADETAPPSILADDEELLRSFSALKSEITDDMNSFRFYMGAEKIYHFVWHELADKFIEKSKESLKGAGAARDSTAYALRKVFLESIKILHPFMPFVTEEIWSMFKTVGENARPLIVEDW</sequence>
<dbReference type="Proteomes" id="UP000176429">
    <property type="component" value="Unassembled WGS sequence"/>
</dbReference>
<dbReference type="PRINTS" id="PR00986">
    <property type="entry name" value="TRNASYNTHVAL"/>
</dbReference>
<dbReference type="FunFam" id="3.40.50.620:FF:000032">
    <property type="entry name" value="Valine--tRNA ligase"/>
    <property type="match status" value="1"/>
</dbReference>
<evidence type="ECO:0000256" key="3">
    <source>
        <dbReference type="ARBA" id="ARBA00013169"/>
    </source>
</evidence>
<evidence type="ECO:0000256" key="2">
    <source>
        <dbReference type="ARBA" id="ARBA00011245"/>
    </source>
</evidence>
<evidence type="ECO:0000313" key="17">
    <source>
        <dbReference type="Proteomes" id="UP000176429"/>
    </source>
</evidence>
<dbReference type="NCBIfam" id="NF004349">
    <property type="entry name" value="PRK05729.1"/>
    <property type="match status" value="1"/>
</dbReference>
<dbReference type="NCBIfam" id="TIGR00422">
    <property type="entry name" value="valS"/>
    <property type="match status" value="1"/>
</dbReference>
<keyword evidence="7 12" id="KW-0067">ATP-binding</keyword>
<dbReference type="PROSITE" id="PS00178">
    <property type="entry name" value="AA_TRNA_LIGASE_I"/>
    <property type="match status" value="1"/>
</dbReference>
<accession>A0A1G2NV32</accession>
<feature type="domain" description="Methionyl/Valyl/Leucyl/Isoleucyl-tRNA synthetase anticodon-binding" evidence="15">
    <location>
        <begin position="653"/>
        <end position="744"/>
    </location>
</feature>
<evidence type="ECO:0000256" key="1">
    <source>
        <dbReference type="ARBA" id="ARBA00004496"/>
    </source>
</evidence>
<feature type="compositionally biased region" description="Polar residues" evidence="13">
    <location>
        <begin position="1"/>
        <end position="18"/>
    </location>
</feature>
<dbReference type="InterPro" id="IPR002300">
    <property type="entry name" value="aa-tRNA-synth_Ia"/>
</dbReference>
<dbReference type="GO" id="GO:0004832">
    <property type="term" value="F:valine-tRNA ligase activity"/>
    <property type="evidence" value="ECO:0007669"/>
    <property type="project" value="UniProtKB-UniRule"/>
</dbReference>
<feature type="region of interest" description="Disordered" evidence="13">
    <location>
        <begin position="1"/>
        <end position="26"/>
    </location>
</feature>
<dbReference type="GO" id="GO:0002161">
    <property type="term" value="F:aminoacyl-tRNA deacylase activity"/>
    <property type="evidence" value="ECO:0007669"/>
    <property type="project" value="InterPro"/>
</dbReference>
<dbReference type="Gene3D" id="3.40.50.620">
    <property type="entry name" value="HUPs"/>
    <property type="match status" value="2"/>
</dbReference>
<dbReference type="EC" id="6.1.1.9" evidence="3 11"/>
<gene>
    <name evidence="16" type="ORF">A3H68_02490</name>
</gene>
<evidence type="ECO:0000259" key="15">
    <source>
        <dbReference type="Pfam" id="PF08264"/>
    </source>
</evidence>
<dbReference type="AlphaFoldDB" id="A0A1G2NV32"/>
<dbReference type="Pfam" id="PF00133">
    <property type="entry name" value="tRNA-synt_1"/>
    <property type="match status" value="1"/>
</dbReference>
<evidence type="ECO:0000313" key="16">
    <source>
        <dbReference type="EMBL" id="OHA39940.1"/>
    </source>
</evidence>
<dbReference type="GO" id="GO:0005829">
    <property type="term" value="C:cytosol"/>
    <property type="evidence" value="ECO:0007669"/>
    <property type="project" value="TreeGrafter"/>
</dbReference>
<dbReference type="InterPro" id="IPR009008">
    <property type="entry name" value="Val/Leu/Ile-tRNA-synth_edit"/>
</dbReference>
<comment type="similarity">
    <text evidence="12">Belongs to the class-I aminoacyl-tRNA synthetase family.</text>
</comment>
<proteinExistence type="inferred from homology"/>
<evidence type="ECO:0000256" key="7">
    <source>
        <dbReference type="ARBA" id="ARBA00022840"/>
    </source>
</evidence>
<protein>
    <recommendedName>
        <fullName evidence="3 11">Valine--tRNA ligase</fullName>
        <ecNumber evidence="3 11">6.1.1.9</ecNumber>
    </recommendedName>
</protein>
<feature type="domain" description="Aminoacyl-tRNA synthetase class Ia" evidence="14">
    <location>
        <begin position="38"/>
        <end position="612"/>
    </location>
</feature>
<dbReference type="InterPro" id="IPR009080">
    <property type="entry name" value="tRNAsynth_Ia_anticodon-bd"/>
</dbReference>
<dbReference type="EMBL" id="MHSH01000059">
    <property type="protein sequence ID" value="OHA39940.1"/>
    <property type="molecule type" value="Genomic_DNA"/>
</dbReference>
<dbReference type="SUPFAM" id="SSF50677">
    <property type="entry name" value="ValRS/IleRS/LeuRS editing domain"/>
    <property type="match status" value="1"/>
</dbReference>
<evidence type="ECO:0000256" key="12">
    <source>
        <dbReference type="RuleBase" id="RU363035"/>
    </source>
</evidence>
<evidence type="ECO:0000256" key="8">
    <source>
        <dbReference type="ARBA" id="ARBA00022917"/>
    </source>
</evidence>
<organism evidence="16 17">
    <name type="scientific">Candidatus Taylorbacteria bacterium RIFCSPLOWO2_02_FULL_46_40</name>
    <dbReference type="NCBI Taxonomy" id="1802329"/>
    <lineage>
        <taxon>Bacteria</taxon>
        <taxon>Candidatus Tayloriibacteriota</taxon>
    </lineage>
</organism>
<evidence type="ECO:0000256" key="9">
    <source>
        <dbReference type="ARBA" id="ARBA00023146"/>
    </source>
</evidence>
<evidence type="ECO:0000256" key="10">
    <source>
        <dbReference type="ARBA" id="ARBA00047552"/>
    </source>
</evidence>
<keyword evidence="6 12" id="KW-0547">Nucleotide-binding</keyword>
<evidence type="ECO:0000256" key="5">
    <source>
        <dbReference type="ARBA" id="ARBA00022598"/>
    </source>
</evidence>
<dbReference type="CDD" id="cd00817">
    <property type="entry name" value="ValRS_core"/>
    <property type="match status" value="1"/>
</dbReference>
<dbReference type="GO" id="GO:0006438">
    <property type="term" value="P:valyl-tRNA aminoacylation"/>
    <property type="evidence" value="ECO:0007669"/>
    <property type="project" value="UniProtKB-UniRule"/>
</dbReference>
<keyword evidence="9 12" id="KW-0030">Aminoacyl-tRNA synthetase</keyword>
<evidence type="ECO:0000256" key="11">
    <source>
        <dbReference type="NCBIfam" id="TIGR00422"/>
    </source>
</evidence>
<keyword evidence="8 12" id="KW-0648">Protein biosynthesis</keyword>
<dbReference type="Pfam" id="PF08264">
    <property type="entry name" value="Anticodon_1"/>
    <property type="match status" value="1"/>
</dbReference>
<name>A0A1G2NV32_9BACT</name>
<dbReference type="InterPro" id="IPR002303">
    <property type="entry name" value="Valyl-tRNA_ligase"/>
</dbReference>
<dbReference type="GO" id="GO:0005524">
    <property type="term" value="F:ATP binding"/>
    <property type="evidence" value="ECO:0007669"/>
    <property type="project" value="UniProtKB-KW"/>
</dbReference>
<reference evidence="16 17" key="1">
    <citation type="journal article" date="2016" name="Nat. Commun.">
        <title>Thousands of microbial genomes shed light on interconnected biogeochemical processes in an aquifer system.</title>
        <authorList>
            <person name="Anantharaman K."/>
            <person name="Brown C.T."/>
            <person name="Hug L.A."/>
            <person name="Sharon I."/>
            <person name="Castelle C.J."/>
            <person name="Probst A.J."/>
            <person name="Thomas B.C."/>
            <person name="Singh A."/>
            <person name="Wilkins M.J."/>
            <person name="Karaoz U."/>
            <person name="Brodie E.L."/>
            <person name="Williams K.H."/>
            <person name="Hubbard S.S."/>
            <person name="Banfield J.F."/>
        </authorList>
    </citation>
    <scope>NUCLEOTIDE SEQUENCE [LARGE SCALE GENOMIC DNA]</scope>
</reference>